<name>A0ABR7RUL2_AQUAC</name>
<comment type="caution">
    <text evidence="1">The sequence shown here is derived from an EMBL/GenBank/DDBJ whole genome shotgun (WGS) entry which is preliminary data.</text>
</comment>
<evidence type="ECO:0000313" key="1">
    <source>
        <dbReference type="EMBL" id="MBC9248862.1"/>
    </source>
</evidence>
<dbReference type="EMBL" id="LZEU01000001">
    <property type="protein sequence ID" value="MBC9248862.1"/>
    <property type="molecule type" value="Genomic_DNA"/>
</dbReference>
<accession>A0ABR7RUL2</accession>
<sequence length="135" mass="15171">MNMADFPARLLPYERLILAQVGAGLPARLRQPFAEQVQLINKVQRLLDWREVEFYRMRWLRVNWPAAVLFDNREEFILGSGLLSAGALAASVSVWAVGGHVFSIEADTSLKPFRNLALSELHFTPGQPPEALTPD</sequence>
<reference evidence="1 2" key="1">
    <citation type="submission" date="2016-06" db="EMBL/GenBank/DDBJ databases">
        <authorList>
            <person name="Ramos C."/>
            <person name="Pintado A."/>
            <person name="Crespo-Gomez J.I."/>
        </authorList>
    </citation>
    <scope>NUCLEOTIDE SEQUENCE [LARGE SCALE GENOMIC DNA]</scope>
    <source>
        <strain evidence="1 2">AVO110</strain>
    </source>
</reference>
<organism evidence="1 2">
    <name type="scientific">Aquipseudomonas alcaligenes</name>
    <name type="common">Pseudomonas alcaligenes</name>
    <dbReference type="NCBI Taxonomy" id="43263"/>
    <lineage>
        <taxon>Bacteria</taxon>
        <taxon>Pseudomonadati</taxon>
        <taxon>Pseudomonadota</taxon>
        <taxon>Gammaproteobacteria</taxon>
        <taxon>Pseudomonadales</taxon>
        <taxon>Pseudomonadaceae</taxon>
        <taxon>Aquipseudomonas</taxon>
    </lineage>
</organism>
<evidence type="ECO:0000313" key="2">
    <source>
        <dbReference type="Proteomes" id="UP000744555"/>
    </source>
</evidence>
<gene>
    <name evidence="1" type="ORF">A9179_01100</name>
</gene>
<proteinExistence type="predicted"/>
<dbReference type="Proteomes" id="UP000744555">
    <property type="component" value="Unassembled WGS sequence"/>
</dbReference>
<keyword evidence="2" id="KW-1185">Reference proteome</keyword>
<dbReference type="RefSeq" id="WP_187804025.1">
    <property type="nucleotide sequence ID" value="NZ_LZEU01000001.1"/>
</dbReference>
<protein>
    <submittedName>
        <fullName evidence="1">Uncharacterized protein</fullName>
    </submittedName>
</protein>